<dbReference type="EMBL" id="JASGBI010000002">
    <property type="protein sequence ID" value="MDI9240689.1"/>
    <property type="molecule type" value="Genomic_DNA"/>
</dbReference>
<gene>
    <name evidence="3" type="ORF">QLQ15_17430</name>
</gene>
<reference evidence="3 4" key="1">
    <citation type="submission" date="2023-05" db="EMBL/GenBank/DDBJ databases">
        <title>Lysobacter sp. strain LF1 Genome sequencing and assembly.</title>
        <authorList>
            <person name="Jung Y."/>
        </authorList>
    </citation>
    <scope>NUCLEOTIDE SEQUENCE [LARGE SCALE GENOMIC DNA]</scope>
    <source>
        <strain evidence="3 4">LF1</strain>
    </source>
</reference>
<feature type="signal peptide" evidence="2">
    <location>
        <begin position="1"/>
        <end position="27"/>
    </location>
</feature>
<evidence type="ECO:0000256" key="2">
    <source>
        <dbReference type="SAM" id="SignalP"/>
    </source>
</evidence>
<comment type="caution">
    <text evidence="3">The sequence shown here is derived from an EMBL/GenBank/DDBJ whole genome shotgun (WGS) entry which is preliminary data.</text>
</comment>
<evidence type="ECO:0000256" key="1">
    <source>
        <dbReference type="SAM" id="Phobius"/>
    </source>
</evidence>
<organism evidence="3 4">
    <name type="scientific">Lysobacter stagni</name>
    <dbReference type="NCBI Taxonomy" id="3045172"/>
    <lineage>
        <taxon>Bacteria</taxon>
        <taxon>Pseudomonadati</taxon>
        <taxon>Pseudomonadota</taxon>
        <taxon>Gammaproteobacteria</taxon>
        <taxon>Lysobacterales</taxon>
        <taxon>Lysobacteraceae</taxon>
        <taxon>Lysobacter</taxon>
    </lineage>
</organism>
<keyword evidence="4" id="KW-1185">Reference proteome</keyword>
<sequence>MKPHLAAAALSLAAVLMTGAVSAQATADEPMDPPRAGKALRDRDFGVATRQFGLERQVEMYQWRAGADGYTRVWHTAPIDSSSFPAGHENPKRVPLEQRRWWSQDATLDGRPIDLQVLQTLGQWRVFRPNFSRLPANLAASFQPEGDGLGSAENPLDPQVGDLRIQWRELHLPSLEGKVELRDGRWQLTPAAAAQALTAARASAVVELPPGQDRKLLPWLLAGAAALALAALTWRRMRRRAH</sequence>
<evidence type="ECO:0000313" key="3">
    <source>
        <dbReference type="EMBL" id="MDI9240689.1"/>
    </source>
</evidence>
<dbReference type="RefSeq" id="WP_283214172.1">
    <property type="nucleotide sequence ID" value="NZ_JASGBI010000002.1"/>
</dbReference>
<keyword evidence="1" id="KW-1133">Transmembrane helix</keyword>
<dbReference type="InterPro" id="IPR012430">
    <property type="entry name" value="TMEM43_fam"/>
</dbReference>
<keyword evidence="1" id="KW-0472">Membrane</keyword>
<feature type="chain" id="PRO_5046272429" evidence="2">
    <location>
        <begin position="28"/>
        <end position="242"/>
    </location>
</feature>
<accession>A0ABT6XKK0</accession>
<dbReference type="Pfam" id="PF07787">
    <property type="entry name" value="TMEM43"/>
    <property type="match status" value="1"/>
</dbReference>
<proteinExistence type="predicted"/>
<feature type="transmembrane region" description="Helical" evidence="1">
    <location>
        <begin position="216"/>
        <end position="234"/>
    </location>
</feature>
<keyword evidence="2" id="KW-0732">Signal</keyword>
<keyword evidence="1" id="KW-0812">Transmembrane</keyword>
<name>A0ABT6XKK0_9GAMM</name>
<evidence type="ECO:0000313" key="4">
    <source>
        <dbReference type="Proteomes" id="UP001321580"/>
    </source>
</evidence>
<dbReference type="Proteomes" id="UP001321580">
    <property type="component" value="Unassembled WGS sequence"/>
</dbReference>
<protein>
    <submittedName>
        <fullName evidence="3">TMEM43 family protein</fullName>
    </submittedName>
</protein>